<dbReference type="STRING" id="1193713.GCA_001636315_01348"/>
<dbReference type="InterPro" id="IPR043129">
    <property type="entry name" value="ATPase_NBD"/>
</dbReference>
<evidence type="ECO:0000256" key="4">
    <source>
        <dbReference type="RuleBase" id="RU003733"/>
    </source>
</evidence>
<evidence type="ECO:0000259" key="6">
    <source>
        <dbReference type="Pfam" id="PF02782"/>
    </source>
</evidence>
<name>A0A3Q9R0X3_9BACI</name>
<dbReference type="AlphaFoldDB" id="A0A3Q9R0X3"/>
<feature type="domain" description="Carbohydrate kinase FGGY N-terminal" evidence="5">
    <location>
        <begin position="4"/>
        <end position="247"/>
    </location>
</feature>
<dbReference type="PIRSF" id="PIRSF000538">
    <property type="entry name" value="GlpK"/>
    <property type="match status" value="1"/>
</dbReference>
<dbReference type="GO" id="GO:0016773">
    <property type="term" value="F:phosphotransferase activity, alcohol group as acceptor"/>
    <property type="evidence" value="ECO:0007669"/>
    <property type="project" value="InterPro"/>
</dbReference>
<gene>
    <name evidence="7" type="ORF">CHR53_22270</name>
</gene>
<keyword evidence="8" id="KW-1185">Reference proteome</keyword>
<dbReference type="GO" id="GO:0005975">
    <property type="term" value="P:carbohydrate metabolic process"/>
    <property type="evidence" value="ECO:0007669"/>
    <property type="project" value="InterPro"/>
</dbReference>
<evidence type="ECO:0008006" key="9">
    <source>
        <dbReference type="Google" id="ProtNLM"/>
    </source>
</evidence>
<dbReference type="InterPro" id="IPR018485">
    <property type="entry name" value="FGGY_C"/>
</dbReference>
<dbReference type="InterPro" id="IPR018484">
    <property type="entry name" value="FGGY_N"/>
</dbReference>
<dbReference type="Pfam" id="PF00370">
    <property type="entry name" value="FGGY_N"/>
    <property type="match status" value="1"/>
</dbReference>
<sequence>MPAYILAHDLGTTNHKCVVYSENGEIVASATRKYPTLYSQGGMAEQNPDDWWGNFLETTKQVLEKIDPIHIAGISFSAHMNGCLPVDDNGQPLMRSMIHADTRSSEIERDVYDKVCEDQFYQLTGNRIDSRYPLLKIYWLKHRKPEVYKKARFFLQAKDYLAYKLTGVLGVTDYSDASLTGGLNLSTRRWEDSLYSELALDVTKMPNPVQSTEIVGYVQKSVAKLTGLIEGTPVVIGGGDGACATVGSGCVSKGDTYISMGTTAWVSKVVDTPFIDPQKRVFTICDLNPHYYNVLGTMQTAGGAYEWVMKQLSSIVDWDEVKVVPEYDQFERQLKQVPAGSRGLIFHPYLLGERSPIWNDKARGSFFGMSLEHHRFDLAKAVLEGIAYSLGSIYEVINYDGAEREISMIGGLVKSESFIQIISDVLSQPILIKRNASEATTIGAAIAGGVGIGMYPSFMAATSIIKTSQHFTPIEHHRIVYKKQFEQFKELYHRIQDFQFAN</sequence>
<dbReference type="InterPro" id="IPR000577">
    <property type="entry name" value="Carb_kinase_FGGY"/>
</dbReference>
<evidence type="ECO:0000256" key="1">
    <source>
        <dbReference type="ARBA" id="ARBA00009156"/>
    </source>
</evidence>
<dbReference type="RefSeq" id="WP_066386484.1">
    <property type="nucleotide sequence ID" value="NZ_CP022572.1"/>
</dbReference>
<dbReference type="CDD" id="cd07805">
    <property type="entry name" value="ASKHA_NBD_FGGY_CvXK-like"/>
    <property type="match status" value="1"/>
</dbReference>
<dbReference type="Proteomes" id="UP000282892">
    <property type="component" value="Chromosome"/>
</dbReference>
<dbReference type="PROSITE" id="PS00445">
    <property type="entry name" value="FGGY_KINASES_2"/>
    <property type="match status" value="1"/>
</dbReference>
<dbReference type="EMBL" id="CP022572">
    <property type="protein sequence ID" value="AZU63753.1"/>
    <property type="molecule type" value="Genomic_DNA"/>
</dbReference>
<dbReference type="PANTHER" id="PTHR43095:SF5">
    <property type="entry name" value="XYLULOSE KINASE"/>
    <property type="match status" value="1"/>
</dbReference>
<accession>A0A3Q9R0X3</accession>
<protein>
    <recommendedName>
        <fullName evidence="9">Xylulokinase</fullName>
    </recommendedName>
</protein>
<evidence type="ECO:0000256" key="2">
    <source>
        <dbReference type="ARBA" id="ARBA00022679"/>
    </source>
</evidence>
<keyword evidence="3 4" id="KW-0418">Kinase</keyword>
<evidence type="ECO:0000259" key="5">
    <source>
        <dbReference type="Pfam" id="PF00370"/>
    </source>
</evidence>
<feature type="domain" description="Carbohydrate kinase FGGY C-terminal" evidence="6">
    <location>
        <begin position="257"/>
        <end position="450"/>
    </location>
</feature>
<evidence type="ECO:0000313" key="7">
    <source>
        <dbReference type="EMBL" id="AZU63753.1"/>
    </source>
</evidence>
<evidence type="ECO:0000313" key="8">
    <source>
        <dbReference type="Proteomes" id="UP000282892"/>
    </source>
</evidence>
<dbReference type="GO" id="GO:0016301">
    <property type="term" value="F:kinase activity"/>
    <property type="evidence" value="ECO:0007669"/>
    <property type="project" value="UniProtKB-KW"/>
</dbReference>
<dbReference type="SUPFAM" id="SSF53067">
    <property type="entry name" value="Actin-like ATPase domain"/>
    <property type="match status" value="2"/>
</dbReference>
<comment type="similarity">
    <text evidence="1 4">Belongs to the FGGY kinase family.</text>
</comment>
<dbReference type="InterPro" id="IPR050406">
    <property type="entry name" value="FGGY_Carb_Kinase"/>
</dbReference>
<organism evidence="7 8">
    <name type="scientific">Neobacillus mesonae</name>
    <dbReference type="NCBI Taxonomy" id="1193713"/>
    <lineage>
        <taxon>Bacteria</taxon>
        <taxon>Bacillati</taxon>
        <taxon>Bacillota</taxon>
        <taxon>Bacilli</taxon>
        <taxon>Bacillales</taxon>
        <taxon>Bacillaceae</taxon>
        <taxon>Neobacillus</taxon>
    </lineage>
</organism>
<dbReference type="InterPro" id="IPR018483">
    <property type="entry name" value="Carb_kinase_FGGY_CS"/>
</dbReference>
<evidence type="ECO:0000256" key="3">
    <source>
        <dbReference type="ARBA" id="ARBA00022777"/>
    </source>
</evidence>
<reference evidence="7 8" key="1">
    <citation type="submission" date="2017-07" db="EMBL/GenBank/DDBJ databases">
        <title>The complete genome sequence of Bacillus mesonae strain H20-5, an efficient strain improving plant abiotic stress resistance.</title>
        <authorList>
            <person name="Kim S.Y."/>
            <person name="Song H."/>
            <person name="Sang M.K."/>
            <person name="Weon H.-Y."/>
            <person name="Song J."/>
        </authorList>
    </citation>
    <scope>NUCLEOTIDE SEQUENCE [LARGE SCALE GENOMIC DNA]</scope>
    <source>
        <strain evidence="7 8">H20-5</strain>
    </source>
</reference>
<proteinExistence type="inferred from homology"/>
<dbReference type="Pfam" id="PF02782">
    <property type="entry name" value="FGGY_C"/>
    <property type="match status" value="1"/>
</dbReference>
<dbReference type="OrthoDB" id="9805576at2"/>
<dbReference type="Gene3D" id="3.30.420.40">
    <property type="match status" value="2"/>
</dbReference>
<dbReference type="KEGG" id="nmk:CHR53_22270"/>
<dbReference type="PANTHER" id="PTHR43095">
    <property type="entry name" value="SUGAR KINASE"/>
    <property type="match status" value="1"/>
</dbReference>
<keyword evidence="2 4" id="KW-0808">Transferase</keyword>